<reference evidence="2" key="1">
    <citation type="submission" date="2025-08" db="UniProtKB">
        <authorList>
            <consortium name="RefSeq"/>
        </authorList>
    </citation>
    <scope>IDENTIFICATION</scope>
</reference>
<dbReference type="InterPro" id="IPR050155">
    <property type="entry name" value="HAD-like_hydrolase_sf"/>
</dbReference>
<sequence length="209" mass="22132">MSTPPALVILDFDGTLADSFGFLLSVHNRLARAHGFREVADDEIELLRRLGTREMLRHTGLPLWKLPRVAADFIRLMGEADGIAPFAGIDAALARLAARGVKLAVASSNGRANVERVLGATTLARFAELDCGASVFGKAPRLGRIARRLGVAPRDALFVGDQVADLHAAREAGMAAGAVAWGYTRLDTLLAHGPQRTFGSVEELGALAG</sequence>
<dbReference type="PANTHER" id="PTHR43434">
    <property type="entry name" value="PHOSPHOGLYCOLATE PHOSPHATASE"/>
    <property type="match status" value="1"/>
</dbReference>
<dbReference type="InterPro" id="IPR023214">
    <property type="entry name" value="HAD_sf"/>
</dbReference>
<protein>
    <submittedName>
        <fullName evidence="2">HAD hydrolase-like protein</fullName>
    </submittedName>
</protein>
<dbReference type="SFLD" id="SFLDS00003">
    <property type="entry name" value="Haloacid_Dehalogenase"/>
    <property type="match status" value="1"/>
</dbReference>
<dbReference type="AlphaFoldDB" id="A0A8B6X0W9"/>
<dbReference type="InterPro" id="IPR041492">
    <property type="entry name" value="HAD_2"/>
</dbReference>
<dbReference type="Gene3D" id="3.40.50.1000">
    <property type="entry name" value="HAD superfamily/HAD-like"/>
    <property type="match status" value="1"/>
</dbReference>
<evidence type="ECO:0000313" key="1">
    <source>
        <dbReference type="Proteomes" id="UP000675920"/>
    </source>
</evidence>
<organism evidence="1 2">
    <name type="scientific">Derxia gummosa DSM 723</name>
    <dbReference type="NCBI Taxonomy" id="1121388"/>
    <lineage>
        <taxon>Bacteria</taxon>
        <taxon>Pseudomonadati</taxon>
        <taxon>Pseudomonadota</taxon>
        <taxon>Betaproteobacteria</taxon>
        <taxon>Burkholderiales</taxon>
        <taxon>Alcaligenaceae</taxon>
        <taxon>Derxia</taxon>
    </lineage>
</organism>
<dbReference type="SFLD" id="SFLDG01129">
    <property type="entry name" value="C1.5:_HAD__Beta-PGM__Phosphata"/>
    <property type="match status" value="1"/>
</dbReference>
<dbReference type="GO" id="GO:0006281">
    <property type="term" value="P:DNA repair"/>
    <property type="evidence" value="ECO:0007669"/>
    <property type="project" value="TreeGrafter"/>
</dbReference>
<dbReference type="OrthoDB" id="9792518at2"/>
<evidence type="ECO:0000313" key="2">
    <source>
        <dbReference type="RefSeq" id="WP_028309937.1"/>
    </source>
</evidence>
<dbReference type="PANTHER" id="PTHR43434:SF13">
    <property type="entry name" value="PHOSPHOGLYCOLATE PHOSPHATASE"/>
    <property type="match status" value="1"/>
</dbReference>
<dbReference type="Gene3D" id="1.10.150.240">
    <property type="entry name" value="Putative phosphatase, domain 2"/>
    <property type="match status" value="1"/>
</dbReference>
<name>A0A8B6X0W9_9BURK</name>
<dbReference type="Proteomes" id="UP000675920">
    <property type="component" value="Unplaced"/>
</dbReference>
<dbReference type="Pfam" id="PF13419">
    <property type="entry name" value="HAD_2"/>
    <property type="match status" value="1"/>
</dbReference>
<dbReference type="GO" id="GO:0005829">
    <property type="term" value="C:cytosol"/>
    <property type="evidence" value="ECO:0007669"/>
    <property type="project" value="TreeGrafter"/>
</dbReference>
<accession>A0A8B6X0W9</accession>
<dbReference type="GO" id="GO:0008967">
    <property type="term" value="F:phosphoglycolate phosphatase activity"/>
    <property type="evidence" value="ECO:0007669"/>
    <property type="project" value="TreeGrafter"/>
</dbReference>
<keyword evidence="1" id="KW-1185">Reference proteome</keyword>
<dbReference type="SUPFAM" id="SSF56784">
    <property type="entry name" value="HAD-like"/>
    <property type="match status" value="1"/>
</dbReference>
<dbReference type="RefSeq" id="WP_028309937.1">
    <property type="nucleotide sequence ID" value="NZ_AXWS01000003.1"/>
</dbReference>
<dbReference type="InterPro" id="IPR036412">
    <property type="entry name" value="HAD-like_sf"/>
</dbReference>
<dbReference type="InterPro" id="IPR023198">
    <property type="entry name" value="PGP-like_dom2"/>
</dbReference>
<proteinExistence type="predicted"/>